<feature type="region of interest" description="Disordered" evidence="1">
    <location>
        <begin position="73"/>
        <end position="92"/>
    </location>
</feature>
<dbReference type="EMBL" id="BRPK01000009">
    <property type="protein sequence ID" value="GLB41242.1"/>
    <property type="molecule type" value="Genomic_DNA"/>
</dbReference>
<dbReference type="Proteomes" id="UP001063166">
    <property type="component" value="Unassembled WGS sequence"/>
</dbReference>
<evidence type="ECO:0000256" key="2">
    <source>
        <dbReference type="SAM" id="Phobius"/>
    </source>
</evidence>
<sequence>MLFPSLFGGINAAVVIVVISLLVLVFISRHTRRGMRLFDVLNVGLVTRQAARTESPQASAQAEDLDSFRARQGLTTADARPRGVDSRRSPQRFTPLAADPAARSLLESMREETERIRRKRGDRIHIVDPAPSATDAETRYLRNEVENLRRENEMFRYLQSHATLATPPTSTPDDAPPPYTLRDEPLQS</sequence>
<keyword evidence="2" id="KW-0472">Membrane</keyword>
<comment type="caution">
    <text evidence="3">The sequence shown here is derived from an EMBL/GenBank/DDBJ whole genome shotgun (WGS) entry which is preliminary data.</text>
</comment>
<organism evidence="3 4">
    <name type="scientific">Lyophyllum shimeji</name>
    <name type="common">Hon-shimeji</name>
    <name type="synonym">Tricholoma shimeji</name>
    <dbReference type="NCBI Taxonomy" id="47721"/>
    <lineage>
        <taxon>Eukaryota</taxon>
        <taxon>Fungi</taxon>
        <taxon>Dikarya</taxon>
        <taxon>Basidiomycota</taxon>
        <taxon>Agaricomycotina</taxon>
        <taxon>Agaricomycetes</taxon>
        <taxon>Agaricomycetidae</taxon>
        <taxon>Agaricales</taxon>
        <taxon>Tricholomatineae</taxon>
        <taxon>Lyophyllaceae</taxon>
        <taxon>Lyophyllum</taxon>
    </lineage>
</organism>
<evidence type="ECO:0000313" key="4">
    <source>
        <dbReference type="Proteomes" id="UP001063166"/>
    </source>
</evidence>
<evidence type="ECO:0000256" key="1">
    <source>
        <dbReference type="SAM" id="MobiDB-lite"/>
    </source>
</evidence>
<accession>A0A9P3PR85</accession>
<gene>
    <name evidence="3" type="ORF">LshimejAT787_0904570</name>
</gene>
<keyword evidence="4" id="KW-1185">Reference proteome</keyword>
<proteinExistence type="predicted"/>
<feature type="transmembrane region" description="Helical" evidence="2">
    <location>
        <begin position="6"/>
        <end position="27"/>
    </location>
</feature>
<keyword evidence="2" id="KW-0812">Transmembrane</keyword>
<reference evidence="3" key="1">
    <citation type="submission" date="2022-07" db="EMBL/GenBank/DDBJ databases">
        <title>The genome of Lyophyllum shimeji provides insight into the initial evolution of ectomycorrhizal fungal genome.</title>
        <authorList>
            <person name="Kobayashi Y."/>
            <person name="Shibata T."/>
            <person name="Hirakawa H."/>
            <person name="Shigenobu S."/>
            <person name="Nishiyama T."/>
            <person name="Yamada A."/>
            <person name="Hasebe M."/>
            <person name="Kawaguchi M."/>
        </authorList>
    </citation>
    <scope>NUCLEOTIDE SEQUENCE</scope>
    <source>
        <strain evidence="3">AT787</strain>
    </source>
</reference>
<protein>
    <submittedName>
        <fullName evidence="3">Uncharacterized protein</fullName>
    </submittedName>
</protein>
<feature type="compositionally biased region" description="Low complexity" evidence="1">
    <location>
        <begin position="162"/>
        <end position="173"/>
    </location>
</feature>
<dbReference type="AlphaFoldDB" id="A0A9P3PR85"/>
<feature type="compositionally biased region" description="Basic and acidic residues" evidence="1">
    <location>
        <begin position="79"/>
        <end position="88"/>
    </location>
</feature>
<keyword evidence="2" id="KW-1133">Transmembrane helix</keyword>
<feature type="region of interest" description="Disordered" evidence="1">
    <location>
        <begin position="160"/>
        <end position="188"/>
    </location>
</feature>
<evidence type="ECO:0000313" key="3">
    <source>
        <dbReference type="EMBL" id="GLB41242.1"/>
    </source>
</evidence>
<name>A0A9P3PR85_LYOSH</name>